<comment type="subcellular location">
    <subcellularLocation>
        <location evidence="1">Cell membrane</location>
    </subcellularLocation>
</comment>
<comment type="caution">
    <text evidence="21">The sequence shown here is derived from an EMBL/GenBank/DDBJ whole genome shotgun (WGS) entry which is preliminary data.</text>
</comment>
<keyword evidence="10" id="KW-0133">Cell shape</keyword>
<evidence type="ECO:0000256" key="4">
    <source>
        <dbReference type="ARBA" id="ARBA00022475"/>
    </source>
</evidence>
<evidence type="ECO:0000256" key="12">
    <source>
        <dbReference type="ARBA" id="ARBA00023136"/>
    </source>
</evidence>
<comment type="catalytic activity">
    <reaction evidence="16">
        <text>[GlcNAc-(1-&gt;4)-Mur2Ac(oyl-L-Ala-gamma-D-Glu-L-Lys-D-Ala-D-Ala)](n)-di-trans,octa-cis-undecaprenyl diphosphate + beta-D-GlcNAc-(1-&gt;4)-Mur2Ac(oyl-L-Ala-gamma-D-Glu-L-Lys-D-Ala-D-Ala)-di-trans,octa-cis-undecaprenyl diphosphate = [GlcNAc-(1-&gt;4)-Mur2Ac(oyl-L-Ala-gamma-D-Glu-L-Lys-D-Ala-D-Ala)](n+1)-di-trans,octa-cis-undecaprenyl diphosphate + di-trans,octa-cis-undecaprenyl diphosphate + H(+)</text>
        <dbReference type="Rhea" id="RHEA:23708"/>
        <dbReference type="Rhea" id="RHEA-COMP:9602"/>
        <dbReference type="Rhea" id="RHEA-COMP:9603"/>
        <dbReference type="ChEBI" id="CHEBI:15378"/>
        <dbReference type="ChEBI" id="CHEBI:58405"/>
        <dbReference type="ChEBI" id="CHEBI:60033"/>
        <dbReference type="ChEBI" id="CHEBI:78435"/>
        <dbReference type="EC" id="2.4.99.28"/>
    </reaction>
</comment>
<dbReference type="AlphaFoldDB" id="A0A0G0TV57"/>
<name>A0A0G0TV57_9BACT</name>
<evidence type="ECO:0000256" key="2">
    <source>
        <dbReference type="ARBA" id="ARBA00007090"/>
    </source>
</evidence>
<evidence type="ECO:0000256" key="3">
    <source>
        <dbReference type="ARBA" id="ARBA00007739"/>
    </source>
</evidence>
<dbReference type="InterPro" id="IPR023346">
    <property type="entry name" value="Lysozyme-like_dom_sf"/>
</dbReference>
<dbReference type="InterPro" id="IPR050396">
    <property type="entry name" value="Glycosyltr_51/Transpeptidase"/>
</dbReference>
<evidence type="ECO:0000259" key="20">
    <source>
        <dbReference type="Pfam" id="PF00912"/>
    </source>
</evidence>
<dbReference type="GO" id="GO:0009002">
    <property type="term" value="F:serine-type D-Ala-D-Ala carboxypeptidase activity"/>
    <property type="evidence" value="ECO:0007669"/>
    <property type="project" value="UniProtKB-EC"/>
</dbReference>
<feature type="domain" description="Penicillin-binding protein transpeptidase" evidence="19">
    <location>
        <begin position="397"/>
        <end position="640"/>
    </location>
</feature>
<dbReference type="InterPro" id="IPR001460">
    <property type="entry name" value="PCN-bd_Tpept"/>
</dbReference>
<dbReference type="Pfam" id="PF00912">
    <property type="entry name" value="Transgly"/>
    <property type="match status" value="1"/>
</dbReference>
<dbReference type="SUPFAM" id="SSF53955">
    <property type="entry name" value="Lysozyme-like"/>
    <property type="match status" value="1"/>
</dbReference>
<evidence type="ECO:0000256" key="8">
    <source>
        <dbReference type="ARBA" id="ARBA00022679"/>
    </source>
</evidence>
<dbReference type="GO" id="GO:0008360">
    <property type="term" value="P:regulation of cell shape"/>
    <property type="evidence" value="ECO:0007669"/>
    <property type="project" value="UniProtKB-KW"/>
</dbReference>
<dbReference type="EMBL" id="LBYB01000006">
    <property type="protein sequence ID" value="KKR41787.1"/>
    <property type="molecule type" value="Genomic_DNA"/>
</dbReference>
<evidence type="ECO:0000256" key="11">
    <source>
        <dbReference type="ARBA" id="ARBA00022984"/>
    </source>
</evidence>
<evidence type="ECO:0000256" key="15">
    <source>
        <dbReference type="ARBA" id="ARBA00034000"/>
    </source>
</evidence>
<sequence length="753" mass="83102">MPKGQNKKASLKSSYSSTVLLLVKFILITIGKVPLLAISYSLLAIRRILSAKFPTNRLSHITYHFLQRNRTRGRPKKMRISRKTKAVIGLSLLLTFFLTYTFFLLTAAYELPTPTRLVSSRHPLTTEFYDRNGKLLYRLYDGSNRSLVQLSEVPQNLINATIAVEDQNFYRHPGIDPLAIGRAIYNNFTKNTKEGASTITQQLIKNSLLTPERTYSRKTKEIILALWADFIYPKEKILQMYFNEAPYGGSLLGVAAAAQTYFGKSPAELNLAESAYLAGLPVSPTQFSPYGENPQLGKLRQKDVLEKMMKLGFITKAVAQEAYAWDLKIKPLVSEIRAPHFVMYARNLLAQKYGERIVSQGGLKVYTTVDLPLQERIEEIVKEEVEKIASLNVQNGAAIVTDKNGQILAMSGSKDYRAQGFGNYNVTIALRQPGSAIKVVTYATAFKKGFSPANTVLDTPVSFGDGAGTYSPVNYDGRFHGPVSVRTALAASYNIPAVRLAATLGVDEIIKTAKDMGISTFNQREKYGLSLTLGAAEVKMIDMISVYGTLANLGVKMYPTPFLKVVDSNGNILEEFRQEGTQVLDKEIAYLLTDILKDNKARTPAFGPNSLLNIPGFEVAVKTGTADWKTDNSIYGYTPKYVAGAWVGNPDNSPMKPALTSGVTGAAPIWNKIMHLLLDNTKPLAFERPTGISEATIDGRKDLTITGVIPKSLVRVRKNEDKMVFSDTFSSYAAPSSQPDFPDSQATLPQPNL</sequence>
<keyword evidence="4" id="KW-1003">Cell membrane</keyword>
<evidence type="ECO:0000259" key="19">
    <source>
        <dbReference type="Pfam" id="PF00905"/>
    </source>
</evidence>
<evidence type="ECO:0000256" key="1">
    <source>
        <dbReference type="ARBA" id="ARBA00004236"/>
    </source>
</evidence>
<evidence type="ECO:0000256" key="6">
    <source>
        <dbReference type="ARBA" id="ARBA00022670"/>
    </source>
</evidence>
<proteinExistence type="inferred from homology"/>
<evidence type="ECO:0000256" key="14">
    <source>
        <dbReference type="ARBA" id="ARBA00023316"/>
    </source>
</evidence>
<evidence type="ECO:0000256" key="10">
    <source>
        <dbReference type="ARBA" id="ARBA00022960"/>
    </source>
</evidence>
<evidence type="ECO:0000256" key="18">
    <source>
        <dbReference type="SAM" id="Phobius"/>
    </source>
</evidence>
<keyword evidence="5" id="KW-0121">Carboxypeptidase</keyword>
<dbReference type="GO" id="GO:0006508">
    <property type="term" value="P:proteolysis"/>
    <property type="evidence" value="ECO:0007669"/>
    <property type="project" value="UniProtKB-KW"/>
</dbReference>
<evidence type="ECO:0000256" key="5">
    <source>
        <dbReference type="ARBA" id="ARBA00022645"/>
    </source>
</evidence>
<dbReference type="GO" id="GO:0071555">
    <property type="term" value="P:cell wall organization"/>
    <property type="evidence" value="ECO:0007669"/>
    <property type="project" value="UniProtKB-KW"/>
</dbReference>
<dbReference type="Gene3D" id="3.40.710.10">
    <property type="entry name" value="DD-peptidase/beta-lactamase superfamily"/>
    <property type="match status" value="1"/>
</dbReference>
<keyword evidence="8" id="KW-0808">Transferase</keyword>
<feature type="transmembrane region" description="Helical" evidence="18">
    <location>
        <begin position="20"/>
        <end position="43"/>
    </location>
</feature>
<evidence type="ECO:0000256" key="9">
    <source>
        <dbReference type="ARBA" id="ARBA00022801"/>
    </source>
</evidence>
<reference evidence="21 22" key="1">
    <citation type="journal article" date="2015" name="Nature">
        <title>rRNA introns, odd ribosomes, and small enigmatic genomes across a large radiation of phyla.</title>
        <authorList>
            <person name="Brown C.T."/>
            <person name="Hug L.A."/>
            <person name="Thomas B.C."/>
            <person name="Sharon I."/>
            <person name="Castelle C.J."/>
            <person name="Singh A."/>
            <person name="Wilkins M.J."/>
            <person name="Williams K.H."/>
            <person name="Banfield J.F."/>
        </authorList>
    </citation>
    <scope>NUCLEOTIDE SEQUENCE [LARGE SCALE GENOMIC DNA]</scope>
</reference>
<comment type="catalytic activity">
    <reaction evidence="15">
        <text>Preferential cleavage: (Ac)2-L-Lys-D-Ala-|-D-Ala. Also transpeptidation of peptidyl-alanyl moieties that are N-acyl substituents of D-alanine.</text>
        <dbReference type="EC" id="3.4.16.4"/>
    </reaction>
</comment>
<keyword evidence="13" id="KW-0511">Multifunctional enzyme</keyword>
<dbReference type="InterPro" id="IPR036950">
    <property type="entry name" value="PBP_transglycosylase"/>
</dbReference>
<dbReference type="GO" id="GO:0009252">
    <property type="term" value="P:peptidoglycan biosynthetic process"/>
    <property type="evidence" value="ECO:0007669"/>
    <property type="project" value="UniProtKB-KW"/>
</dbReference>
<keyword evidence="18" id="KW-1133">Transmembrane helix</keyword>
<evidence type="ECO:0000256" key="17">
    <source>
        <dbReference type="SAM" id="MobiDB-lite"/>
    </source>
</evidence>
<dbReference type="PANTHER" id="PTHR32282">
    <property type="entry name" value="BINDING PROTEIN TRANSPEPTIDASE, PUTATIVE-RELATED"/>
    <property type="match status" value="1"/>
</dbReference>
<dbReference type="PANTHER" id="PTHR32282:SF11">
    <property type="entry name" value="PENICILLIN-BINDING PROTEIN 1B"/>
    <property type="match status" value="1"/>
</dbReference>
<keyword evidence="18" id="KW-0812">Transmembrane</keyword>
<keyword evidence="9" id="KW-0378">Hydrolase</keyword>
<evidence type="ECO:0000256" key="16">
    <source>
        <dbReference type="ARBA" id="ARBA00049902"/>
    </source>
</evidence>
<dbReference type="SUPFAM" id="SSF56601">
    <property type="entry name" value="beta-lactamase/transpeptidase-like"/>
    <property type="match status" value="1"/>
</dbReference>
<keyword evidence="12 18" id="KW-0472">Membrane</keyword>
<keyword evidence="11" id="KW-0573">Peptidoglycan synthesis</keyword>
<dbReference type="GO" id="GO:0008658">
    <property type="term" value="F:penicillin binding"/>
    <property type="evidence" value="ECO:0007669"/>
    <property type="project" value="InterPro"/>
</dbReference>
<feature type="transmembrane region" description="Helical" evidence="18">
    <location>
        <begin position="86"/>
        <end position="109"/>
    </location>
</feature>
<keyword evidence="14" id="KW-0961">Cell wall biogenesis/degradation</keyword>
<dbReference type="Pfam" id="PF00905">
    <property type="entry name" value="Transpeptidase"/>
    <property type="match status" value="1"/>
</dbReference>
<dbReference type="PATRIC" id="fig|1618431.3.peg.859"/>
<keyword evidence="7" id="KW-0328">Glycosyltransferase</keyword>
<keyword evidence="6" id="KW-0645">Protease</keyword>
<dbReference type="InterPro" id="IPR012338">
    <property type="entry name" value="Beta-lactam/transpept-like"/>
</dbReference>
<dbReference type="Proteomes" id="UP000034881">
    <property type="component" value="Unassembled WGS sequence"/>
</dbReference>
<evidence type="ECO:0000256" key="7">
    <source>
        <dbReference type="ARBA" id="ARBA00022676"/>
    </source>
</evidence>
<evidence type="ECO:0000313" key="22">
    <source>
        <dbReference type="Proteomes" id="UP000034881"/>
    </source>
</evidence>
<comment type="similarity">
    <text evidence="2">In the C-terminal section; belongs to the transpeptidase family.</text>
</comment>
<organism evidence="21 22">
    <name type="scientific">Candidatus Daviesbacteria bacterium GW2011_GWC2_40_12</name>
    <dbReference type="NCBI Taxonomy" id="1618431"/>
    <lineage>
        <taxon>Bacteria</taxon>
        <taxon>Candidatus Daviesiibacteriota</taxon>
    </lineage>
</organism>
<dbReference type="FunFam" id="1.10.3810.10:FF:000001">
    <property type="entry name" value="Penicillin-binding protein 1A"/>
    <property type="match status" value="1"/>
</dbReference>
<feature type="domain" description="Glycosyl transferase family 51" evidence="20">
    <location>
        <begin position="133"/>
        <end position="308"/>
    </location>
</feature>
<dbReference type="Gene3D" id="1.10.3810.10">
    <property type="entry name" value="Biosynthetic peptidoglycan transglycosylase-like"/>
    <property type="match status" value="1"/>
</dbReference>
<feature type="region of interest" description="Disordered" evidence="17">
    <location>
        <begin position="731"/>
        <end position="753"/>
    </location>
</feature>
<dbReference type="GO" id="GO:0030288">
    <property type="term" value="C:outer membrane-bounded periplasmic space"/>
    <property type="evidence" value="ECO:0007669"/>
    <property type="project" value="TreeGrafter"/>
</dbReference>
<dbReference type="InterPro" id="IPR001264">
    <property type="entry name" value="Glyco_trans_51"/>
</dbReference>
<evidence type="ECO:0000313" key="21">
    <source>
        <dbReference type="EMBL" id="KKR41787.1"/>
    </source>
</evidence>
<evidence type="ECO:0000256" key="13">
    <source>
        <dbReference type="ARBA" id="ARBA00023268"/>
    </source>
</evidence>
<accession>A0A0G0TV57</accession>
<comment type="similarity">
    <text evidence="3">In the N-terminal section; belongs to the glycosyltransferase 51 family.</text>
</comment>
<protein>
    <submittedName>
        <fullName evidence="21">Penicillin-binding protein</fullName>
    </submittedName>
</protein>
<dbReference type="GO" id="GO:0005886">
    <property type="term" value="C:plasma membrane"/>
    <property type="evidence" value="ECO:0007669"/>
    <property type="project" value="UniProtKB-SubCell"/>
</dbReference>
<dbReference type="GO" id="GO:0008955">
    <property type="term" value="F:peptidoglycan glycosyltransferase activity"/>
    <property type="evidence" value="ECO:0007669"/>
    <property type="project" value="UniProtKB-EC"/>
</dbReference>
<gene>
    <name evidence="21" type="ORF">UT77_C0006G0019</name>
</gene>